<accession>L0P732</accession>
<dbReference type="VEuPathDB" id="FungiDB:PNEJI1_002598"/>
<dbReference type="AlphaFoldDB" id="L0P732"/>
<evidence type="ECO:0000313" key="2">
    <source>
        <dbReference type="Proteomes" id="UP000010422"/>
    </source>
</evidence>
<sequence>MEPIINNNNILLRNTTHDILQQIRPKSKIIGNDFKTIVIPLDIKNQIVLCHKTANELLNQFWVRFLSSEKTIISQLPQIVNSLKKTSSRIDSIIKSNNITINKLEIVKNVTYFKPTIIAIMKALEEYKNLGL</sequence>
<dbReference type="InParanoid" id="L0P732"/>
<dbReference type="EMBL" id="CAKM01000029">
    <property type="protein sequence ID" value="CCJ28226.1"/>
    <property type="molecule type" value="Genomic_DNA"/>
</dbReference>
<dbReference type="Proteomes" id="UP000010422">
    <property type="component" value="Unassembled WGS sequence"/>
</dbReference>
<reference evidence="1 2" key="1">
    <citation type="journal article" date="2012" name="MBio">
        <title>De novo assembly of the Pneumocystis jirovecii genome from a single bronchoalveolar lavage fluid specimen from a patient.</title>
        <authorList>
            <person name="Cisse O.H."/>
            <person name="Pagni M."/>
            <person name="Hauser P.M."/>
        </authorList>
    </citation>
    <scope>NUCLEOTIDE SEQUENCE [LARGE SCALE GENOMIC DNA]</scope>
    <source>
        <strain evidence="1 2">SE8</strain>
    </source>
</reference>
<evidence type="ECO:0000313" key="1">
    <source>
        <dbReference type="EMBL" id="CCJ28226.1"/>
    </source>
</evidence>
<proteinExistence type="predicted"/>
<gene>
    <name evidence="1" type="ORF">PNEJI1_002598</name>
</gene>
<comment type="caution">
    <text evidence="1">The sequence shown here is derived from an EMBL/GenBank/DDBJ whole genome shotgun (WGS) entry which is preliminary data.</text>
</comment>
<name>L0P732_PNEJI</name>
<protein>
    <submittedName>
        <fullName evidence="1">Uncharacterized protein</fullName>
    </submittedName>
</protein>
<organism evidence="2">
    <name type="scientific">Pneumocystis jirovecii</name>
    <name type="common">Human pneumocystis pneumonia agent</name>
    <dbReference type="NCBI Taxonomy" id="42068"/>
    <lineage>
        <taxon>Eukaryota</taxon>
        <taxon>Fungi</taxon>
        <taxon>Dikarya</taxon>
        <taxon>Ascomycota</taxon>
        <taxon>Taphrinomycotina</taxon>
        <taxon>Pneumocystomycetes</taxon>
        <taxon>Pneumocystaceae</taxon>
        <taxon>Pneumocystis</taxon>
    </lineage>
</organism>